<protein>
    <submittedName>
        <fullName evidence="8">Alpha-glucosidase</fullName>
    </submittedName>
</protein>
<feature type="domain" description="Glycosyl hydrolase family 31 C-terminal" evidence="7">
    <location>
        <begin position="517"/>
        <end position="595"/>
    </location>
</feature>
<comment type="similarity">
    <text evidence="1 4">Belongs to the glycosyl hydrolase 31 family.</text>
</comment>
<dbReference type="CDD" id="cd06604">
    <property type="entry name" value="GH31_glucosidase_II_MalA"/>
    <property type="match status" value="1"/>
</dbReference>
<evidence type="ECO:0000256" key="1">
    <source>
        <dbReference type="ARBA" id="ARBA00007806"/>
    </source>
</evidence>
<dbReference type="PANTHER" id="PTHR22762:SF120">
    <property type="entry name" value="HETEROGLYCAN GLUCOSIDASE 1"/>
    <property type="match status" value="1"/>
</dbReference>
<dbReference type="InterPro" id="IPR011013">
    <property type="entry name" value="Gal_mutarotase_sf_dom"/>
</dbReference>
<feature type="domain" description="Glycoside hydrolase family 31 TIM barrel" evidence="5">
    <location>
        <begin position="183"/>
        <end position="506"/>
    </location>
</feature>
<dbReference type="Pfam" id="PF01055">
    <property type="entry name" value="Glyco_hydro_31_2nd"/>
    <property type="match status" value="1"/>
</dbReference>
<dbReference type="PANTHER" id="PTHR22762">
    <property type="entry name" value="ALPHA-GLUCOSIDASE"/>
    <property type="match status" value="1"/>
</dbReference>
<dbReference type="SUPFAM" id="SSF51011">
    <property type="entry name" value="Glycosyl hydrolase domain"/>
    <property type="match status" value="1"/>
</dbReference>
<dbReference type="InterPro" id="IPR013780">
    <property type="entry name" value="Glyco_hydro_b"/>
</dbReference>
<evidence type="ECO:0000259" key="7">
    <source>
        <dbReference type="Pfam" id="PF21365"/>
    </source>
</evidence>
<dbReference type="Gene3D" id="2.60.40.1180">
    <property type="entry name" value="Golgi alpha-mannosidase II"/>
    <property type="match status" value="1"/>
</dbReference>
<dbReference type="Pfam" id="PF21365">
    <property type="entry name" value="Glyco_hydro_31_3rd"/>
    <property type="match status" value="1"/>
</dbReference>
<evidence type="ECO:0000256" key="4">
    <source>
        <dbReference type="RuleBase" id="RU361185"/>
    </source>
</evidence>
<dbReference type="InterPro" id="IPR030458">
    <property type="entry name" value="Glyco_hydro_31_AS"/>
</dbReference>
<proteinExistence type="inferred from homology"/>
<evidence type="ECO:0000256" key="3">
    <source>
        <dbReference type="ARBA" id="ARBA00023295"/>
    </source>
</evidence>
<comment type="caution">
    <text evidence="8">The sequence shown here is derived from an EMBL/GenBank/DDBJ whole genome shotgun (WGS) entry which is preliminary data.</text>
</comment>
<dbReference type="Gene3D" id="2.60.40.1760">
    <property type="entry name" value="glycosyl hydrolase (family 31)"/>
    <property type="match status" value="1"/>
</dbReference>
<reference evidence="8" key="1">
    <citation type="journal article" date="2014" name="Int. J. Syst. Evol. Microbiol.">
        <title>Complete genome sequence of Corynebacterium casei LMG S-19264T (=DSM 44701T), isolated from a smear-ripened cheese.</title>
        <authorList>
            <consortium name="US DOE Joint Genome Institute (JGI-PGF)"/>
            <person name="Walter F."/>
            <person name="Albersmeier A."/>
            <person name="Kalinowski J."/>
            <person name="Ruckert C."/>
        </authorList>
    </citation>
    <scope>NUCLEOTIDE SEQUENCE</scope>
    <source>
        <strain evidence="8">JCM 13583</strain>
    </source>
</reference>
<dbReference type="PROSITE" id="PS00129">
    <property type="entry name" value="GLYCOSYL_HYDROL_F31_1"/>
    <property type="match status" value="1"/>
</dbReference>
<dbReference type="InterPro" id="IPR048395">
    <property type="entry name" value="Glyco_hydro_31_C"/>
</dbReference>
<keyword evidence="3 4" id="KW-0326">Glycosidase</keyword>
<accession>A0AA37BQH3</accession>
<keyword evidence="9" id="KW-1185">Reference proteome</keyword>
<dbReference type="InterPro" id="IPR025887">
    <property type="entry name" value="Glyco_hydro_31_N_dom"/>
</dbReference>
<organism evidence="8 9">
    <name type="scientific">Thermogymnomonas acidicola</name>
    <dbReference type="NCBI Taxonomy" id="399579"/>
    <lineage>
        <taxon>Archaea</taxon>
        <taxon>Methanobacteriati</taxon>
        <taxon>Thermoplasmatota</taxon>
        <taxon>Thermoplasmata</taxon>
        <taxon>Thermoplasmatales</taxon>
        <taxon>Thermogymnomonas</taxon>
    </lineage>
</organism>
<keyword evidence="2 4" id="KW-0378">Hydrolase</keyword>
<dbReference type="GO" id="GO:0030246">
    <property type="term" value="F:carbohydrate binding"/>
    <property type="evidence" value="ECO:0007669"/>
    <property type="project" value="InterPro"/>
</dbReference>
<dbReference type="SUPFAM" id="SSF74650">
    <property type="entry name" value="Galactose mutarotase-like"/>
    <property type="match status" value="1"/>
</dbReference>
<dbReference type="Gene3D" id="3.20.20.80">
    <property type="entry name" value="Glycosidases"/>
    <property type="match status" value="1"/>
</dbReference>
<sequence>MQKGVSRSGRPVSYKGDVRKFRVGQGSRYLQYGDGLPYSSLEEDKPIRGLSVVPAGEGGVQISFPMDDIDWIFGLGESFGHLNRLRSAHTVWTYDSWGYNRSGRIQYTAVPFIGMHAVEGGERQWKGLFVNSGSRMTFDLGRSVYNMATIYVDEGHFDIYTFSERDPKTLIEDYTTVTGKPFRLPSWALGHQVSRWSYYPDRSVMRVIDRYAEAGMPVSAVYLDIDYMEGYRVFTVDQTRFPDMPGMVNALRERGVRVVPIIDPGVKVDQNFRVFRALLGHYMEAKNGDIFTGKVWPGTCAFPDFLDSEARGIWSHLVSEFASSGYGGIWLDMNEPAVHIEPERREEKEREMSESFHRYGGERVQHRYVHNYYAYYQAMATYEGLRKVSDEPFILTRSGFSGIQRFAAVWTGDNEASWDDLRLQFRLVLSLGLSGIPYSGCDIGGFMGDTSAELLVRYYQAATFFPFMRIHKVRDSRDHEPFNLPEPYRERVRLAIETRYKAFEYMRGVMEESVSTGLPMLRPLFLEYPGDRECYLVEDEAILGAHLLHAPIMEGGKASRDVYLPDGTWIEVGTGRELSGGRWVESHSDNPVFLRSPVQDGLKGLMGPRR</sequence>
<name>A0AA37BQH3_9ARCH</name>
<evidence type="ECO:0000256" key="2">
    <source>
        <dbReference type="ARBA" id="ARBA00022801"/>
    </source>
</evidence>
<feature type="domain" description="Glycoside hydrolase family 31 N-terminal" evidence="6">
    <location>
        <begin position="53"/>
        <end position="139"/>
    </location>
</feature>
<evidence type="ECO:0000259" key="6">
    <source>
        <dbReference type="Pfam" id="PF13802"/>
    </source>
</evidence>
<dbReference type="AlphaFoldDB" id="A0AA37BQH3"/>
<gene>
    <name evidence="8" type="ORF">GCM10007108_04080</name>
</gene>
<dbReference type="Proteomes" id="UP000632195">
    <property type="component" value="Unassembled WGS sequence"/>
</dbReference>
<dbReference type="GO" id="GO:0005975">
    <property type="term" value="P:carbohydrate metabolic process"/>
    <property type="evidence" value="ECO:0007669"/>
    <property type="project" value="InterPro"/>
</dbReference>
<dbReference type="RefSeq" id="WP_188679872.1">
    <property type="nucleotide sequence ID" value="NZ_BMNY01000001.1"/>
</dbReference>
<dbReference type="Pfam" id="PF13802">
    <property type="entry name" value="Gal_mutarotas_2"/>
    <property type="match status" value="1"/>
</dbReference>
<dbReference type="GO" id="GO:0004553">
    <property type="term" value="F:hydrolase activity, hydrolyzing O-glycosyl compounds"/>
    <property type="evidence" value="ECO:0007669"/>
    <property type="project" value="InterPro"/>
</dbReference>
<dbReference type="CDD" id="cd14752">
    <property type="entry name" value="GH31_N"/>
    <property type="match status" value="1"/>
</dbReference>
<dbReference type="InterPro" id="IPR000322">
    <property type="entry name" value="Glyco_hydro_31_TIM"/>
</dbReference>
<dbReference type="InterPro" id="IPR017853">
    <property type="entry name" value="GH"/>
</dbReference>
<dbReference type="SUPFAM" id="SSF51445">
    <property type="entry name" value="(Trans)glycosidases"/>
    <property type="match status" value="1"/>
</dbReference>
<dbReference type="EMBL" id="BMNY01000001">
    <property type="protein sequence ID" value="GGM69120.1"/>
    <property type="molecule type" value="Genomic_DNA"/>
</dbReference>
<evidence type="ECO:0000313" key="8">
    <source>
        <dbReference type="EMBL" id="GGM69120.1"/>
    </source>
</evidence>
<evidence type="ECO:0000259" key="5">
    <source>
        <dbReference type="Pfam" id="PF01055"/>
    </source>
</evidence>
<reference evidence="8" key="2">
    <citation type="submission" date="2022-09" db="EMBL/GenBank/DDBJ databases">
        <authorList>
            <person name="Sun Q."/>
            <person name="Ohkuma M."/>
        </authorList>
    </citation>
    <scope>NUCLEOTIDE SEQUENCE</scope>
    <source>
        <strain evidence="8">JCM 13583</strain>
    </source>
</reference>
<evidence type="ECO:0000313" key="9">
    <source>
        <dbReference type="Proteomes" id="UP000632195"/>
    </source>
</evidence>